<keyword evidence="1" id="KW-0813">Transport</keyword>
<evidence type="ECO:0000256" key="2">
    <source>
        <dbReference type="ARBA" id="ARBA00022741"/>
    </source>
</evidence>
<dbReference type="Proteomes" id="UP000254889">
    <property type="component" value="Chromosome"/>
</dbReference>
<sequence>MTAPLLDVQGLSKRFGGLTATDSVDLTLPEGELHALIGPNGAGKTTLISQLVGALPHDSGSIKLAGEEIGQLPVWKRVHRGLGRTFQITQLLPDFTALDTVMLAVQSRHGHSFRFFADARRNRAIRTEAAQYLDQVGLAPRAQARVGDLAQGERKQLELAAALAGKPRLLLLDEPMAGLGTAESQQMIGQLAALKGKITMLIVEHDMEAVFTLADRVSVLVYGKVIAQGDVEAIKNNEDVRTAYLGEGDV</sequence>
<feature type="domain" description="ABC transporter" evidence="4">
    <location>
        <begin position="6"/>
        <end position="247"/>
    </location>
</feature>
<dbReference type="OrthoDB" id="9780942at2"/>
<dbReference type="GO" id="GO:0016887">
    <property type="term" value="F:ATP hydrolysis activity"/>
    <property type="evidence" value="ECO:0007669"/>
    <property type="project" value="InterPro"/>
</dbReference>
<gene>
    <name evidence="5" type="ORF">DW352_07105</name>
</gene>
<dbReference type="InterPro" id="IPR032823">
    <property type="entry name" value="BCA_ABC_TP_C"/>
</dbReference>
<dbReference type="Gene3D" id="3.40.50.300">
    <property type="entry name" value="P-loop containing nucleotide triphosphate hydrolases"/>
    <property type="match status" value="1"/>
</dbReference>
<dbReference type="InterPro" id="IPR051120">
    <property type="entry name" value="ABC_AA/LPS_Transport"/>
</dbReference>
<dbReference type="EMBL" id="CP031417">
    <property type="protein sequence ID" value="AXK80305.1"/>
    <property type="molecule type" value="Genomic_DNA"/>
</dbReference>
<dbReference type="GO" id="GO:0005524">
    <property type="term" value="F:ATP binding"/>
    <property type="evidence" value="ECO:0007669"/>
    <property type="project" value="UniProtKB-KW"/>
</dbReference>
<dbReference type="AlphaFoldDB" id="A0A345ZTQ8"/>
<proteinExistence type="predicted"/>
<reference evidence="5 6" key="1">
    <citation type="submission" date="2018-07" db="EMBL/GenBank/DDBJ databases">
        <authorList>
            <person name="Quirk P.G."/>
            <person name="Krulwich T.A."/>
        </authorList>
    </citation>
    <scope>NUCLEOTIDE SEQUENCE [LARGE SCALE GENOMIC DNA]</scope>
    <source>
        <strain evidence="5 6">CC-BB4</strain>
    </source>
</reference>
<accession>A0A345ZTQ8</accession>
<dbReference type="SUPFAM" id="SSF52540">
    <property type="entry name" value="P-loop containing nucleoside triphosphate hydrolases"/>
    <property type="match status" value="1"/>
</dbReference>
<dbReference type="PROSITE" id="PS50893">
    <property type="entry name" value="ABC_TRANSPORTER_2"/>
    <property type="match status" value="1"/>
</dbReference>
<evidence type="ECO:0000313" key="6">
    <source>
        <dbReference type="Proteomes" id="UP000254889"/>
    </source>
</evidence>
<evidence type="ECO:0000313" key="5">
    <source>
        <dbReference type="EMBL" id="AXK80305.1"/>
    </source>
</evidence>
<name>A0A345ZTQ8_9HYPH</name>
<dbReference type="KEGG" id="ptaw:DW352_07105"/>
<dbReference type="Pfam" id="PF12399">
    <property type="entry name" value="BCA_ABC_TP_C"/>
    <property type="match status" value="1"/>
</dbReference>
<keyword evidence="2" id="KW-0547">Nucleotide-binding</keyword>
<dbReference type="SMART" id="SM00382">
    <property type="entry name" value="AAA"/>
    <property type="match status" value="1"/>
</dbReference>
<dbReference type="Pfam" id="PF00005">
    <property type="entry name" value="ABC_tran"/>
    <property type="match status" value="1"/>
</dbReference>
<evidence type="ECO:0000259" key="4">
    <source>
        <dbReference type="PROSITE" id="PS50893"/>
    </source>
</evidence>
<dbReference type="InterPro" id="IPR003439">
    <property type="entry name" value="ABC_transporter-like_ATP-bd"/>
</dbReference>
<protein>
    <submittedName>
        <fullName evidence="5">ABC transporter ATP-binding protein</fullName>
    </submittedName>
</protein>
<evidence type="ECO:0000256" key="3">
    <source>
        <dbReference type="ARBA" id="ARBA00022840"/>
    </source>
</evidence>
<dbReference type="PANTHER" id="PTHR45772:SF2">
    <property type="entry name" value="ABC TRANSPORTER ATP-BINDING PROTEIN"/>
    <property type="match status" value="1"/>
</dbReference>
<evidence type="ECO:0000256" key="1">
    <source>
        <dbReference type="ARBA" id="ARBA00022448"/>
    </source>
</evidence>
<dbReference type="RefSeq" id="WP_115689824.1">
    <property type="nucleotide sequence ID" value="NZ_CP031417.1"/>
</dbReference>
<keyword evidence="3 5" id="KW-0067">ATP-binding</keyword>
<organism evidence="5 6">
    <name type="scientific">Pseudolabrys taiwanensis</name>
    <dbReference type="NCBI Taxonomy" id="331696"/>
    <lineage>
        <taxon>Bacteria</taxon>
        <taxon>Pseudomonadati</taxon>
        <taxon>Pseudomonadota</taxon>
        <taxon>Alphaproteobacteria</taxon>
        <taxon>Hyphomicrobiales</taxon>
        <taxon>Xanthobacteraceae</taxon>
        <taxon>Pseudolabrys</taxon>
    </lineage>
</organism>
<keyword evidence="6" id="KW-1185">Reference proteome</keyword>
<dbReference type="InterPro" id="IPR027417">
    <property type="entry name" value="P-loop_NTPase"/>
</dbReference>
<dbReference type="GO" id="GO:0005886">
    <property type="term" value="C:plasma membrane"/>
    <property type="evidence" value="ECO:0007669"/>
    <property type="project" value="TreeGrafter"/>
</dbReference>
<dbReference type="PANTHER" id="PTHR45772">
    <property type="entry name" value="CONSERVED COMPONENT OF ABC TRANSPORTER FOR NATURAL AMINO ACIDS-RELATED"/>
    <property type="match status" value="1"/>
</dbReference>
<dbReference type="InterPro" id="IPR003593">
    <property type="entry name" value="AAA+_ATPase"/>
</dbReference>
<dbReference type="CDD" id="cd03219">
    <property type="entry name" value="ABC_Mj1267_LivG_branched"/>
    <property type="match status" value="1"/>
</dbReference>